<evidence type="ECO:0000313" key="2">
    <source>
        <dbReference type="EMBL" id="QQB46825.1"/>
    </source>
</evidence>
<dbReference type="Proteomes" id="UP000596145">
    <property type="component" value="Chromosome"/>
</dbReference>
<dbReference type="AlphaFoldDB" id="A0A7T4EG77"/>
<organism evidence="2 3">
    <name type="scientific">Corynebacterium glucuronolyticum</name>
    <dbReference type="NCBI Taxonomy" id="39791"/>
    <lineage>
        <taxon>Bacteria</taxon>
        <taxon>Bacillati</taxon>
        <taxon>Actinomycetota</taxon>
        <taxon>Actinomycetes</taxon>
        <taxon>Mycobacteriales</taxon>
        <taxon>Corynebacteriaceae</taxon>
        <taxon>Corynebacterium</taxon>
    </lineage>
</organism>
<protein>
    <submittedName>
        <fullName evidence="2">Uncharacterized protein</fullName>
    </submittedName>
</protein>
<evidence type="ECO:0000313" key="3">
    <source>
        <dbReference type="Proteomes" id="UP000596145"/>
    </source>
</evidence>
<evidence type="ECO:0000256" key="1">
    <source>
        <dbReference type="SAM" id="Phobius"/>
    </source>
</evidence>
<dbReference type="RefSeq" id="WP_143336986.1">
    <property type="nucleotide sequence ID" value="NZ_CP066007.1"/>
</dbReference>
<dbReference type="GeneID" id="92758814"/>
<keyword evidence="1" id="KW-1133">Transmembrane helix</keyword>
<reference evidence="2 3" key="1">
    <citation type="submission" date="2020-12" db="EMBL/GenBank/DDBJ databases">
        <title>FDA dAtabase for Regulatory Grade micrObial Sequences (FDA-ARGOS): Supporting development and validation of Infectious Disease Dx tests.</title>
        <authorList>
            <person name="Sproer C."/>
            <person name="Gronow S."/>
            <person name="Severitt S."/>
            <person name="Schroder I."/>
            <person name="Tallon L."/>
            <person name="Sadzewicz L."/>
            <person name="Zhao X."/>
            <person name="Boylan J."/>
            <person name="Ott S."/>
            <person name="Bowen H."/>
            <person name="Vavikolanu K."/>
            <person name="Mehta A."/>
            <person name="Aluvathingal J."/>
            <person name="Nadendla S."/>
            <person name="Lowell S."/>
            <person name="Myers T."/>
            <person name="Yan Y."/>
            <person name="Sichtig H."/>
        </authorList>
    </citation>
    <scope>NUCLEOTIDE SEQUENCE [LARGE SCALE GENOMIC DNA]</scope>
    <source>
        <strain evidence="2 3">FDAARGOS_1053</strain>
    </source>
</reference>
<proteinExistence type="predicted"/>
<feature type="transmembrane region" description="Helical" evidence="1">
    <location>
        <begin position="37"/>
        <end position="56"/>
    </location>
</feature>
<dbReference type="EMBL" id="CP066007">
    <property type="protein sequence ID" value="QQB46825.1"/>
    <property type="molecule type" value="Genomic_DNA"/>
</dbReference>
<gene>
    <name evidence="2" type="ORF">I6I10_02515</name>
</gene>
<name>A0A7T4EG77_9CORY</name>
<accession>A0A7T4EG77</accession>
<keyword evidence="1" id="KW-0812">Transmembrane</keyword>
<sequence>MGNAPIILERNRYDLVLALHRRGLRRDVRPRIRARKVPRMIAAIIGVALIIGSYFLGRWSYRATR</sequence>
<keyword evidence="1" id="KW-0472">Membrane</keyword>